<dbReference type="PANTHER" id="PTHR43327:SF10">
    <property type="entry name" value="STOMATIN-LIKE PROTEIN 2, MITOCHONDRIAL"/>
    <property type="match status" value="1"/>
</dbReference>
<dbReference type="GO" id="GO:0098552">
    <property type="term" value="C:side of membrane"/>
    <property type="evidence" value="ECO:0007669"/>
    <property type="project" value="UniProtKB-ARBA"/>
</dbReference>
<accession>A0A0C1V370</accession>
<dbReference type="PRINTS" id="PR00721">
    <property type="entry name" value="STOMATIN"/>
</dbReference>
<evidence type="ECO:0000259" key="6">
    <source>
        <dbReference type="SMART" id="SM00244"/>
    </source>
</evidence>
<dbReference type="CDD" id="cd08829">
    <property type="entry name" value="SPFH_paraslipin"/>
    <property type="match status" value="1"/>
</dbReference>
<keyword evidence="4" id="KW-1133">Transmembrane helix</keyword>
<keyword evidence="5" id="KW-0472">Membrane</keyword>
<organism evidence="7">
    <name type="scientific">Lyngbya confervoides BDU141951</name>
    <dbReference type="NCBI Taxonomy" id="1574623"/>
    <lineage>
        <taxon>Bacteria</taxon>
        <taxon>Bacillati</taxon>
        <taxon>Cyanobacteriota</taxon>
        <taxon>Cyanophyceae</taxon>
        <taxon>Oscillatoriophycideae</taxon>
        <taxon>Oscillatoriales</taxon>
        <taxon>Microcoleaceae</taxon>
        <taxon>Lyngbya</taxon>
    </lineage>
</organism>
<evidence type="ECO:0000313" key="7">
    <source>
        <dbReference type="EMBL" id="NEV66244.1"/>
    </source>
</evidence>
<evidence type="ECO:0000256" key="2">
    <source>
        <dbReference type="ARBA" id="ARBA00008164"/>
    </source>
</evidence>
<protein>
    <submittedName>
        <fullName evidence="7">SPFH/Band 7/PHB domain protein</fullName>
    </submittedName>
</protein>
<dbReference type="PROSITE" id="PS01270">
    <property type="entry name" value="BAND_7"/>
    <property type="match status" value="1"/>
</dbReference>
<dbReference type="InterPro" id="IPR001972">
    <property type="entry name" value="Stomatin_HflK_fam"/>
</dbReference>
<evidence type="ECO:0000256" key="1">
    <source>
        <dbReference type="ARBA" id="ARBA00004167"/>
    </source>
</evidence>
<keyword evidence="3" id="KW-0812">Transmembrane</keyword>
<dbReference type="SMART" id="SM00244">
    <property type="entry name" value="PHB"/>
    <property type="match status" value="1"/>
</dbReference>
<evidence type="ECO:0000256" key="3">
    <source>
        <dbReference type="ARBA" id="ARBA00022692"/>
    </source>
</evidence>
<comment type="subcellular location">
    <subcellularLocation>
        <location evidence="1">Membrane</location>
        <topology evidence="1">Single-pass membrane protein</topology>
    </subcellularLocation>
</comment>
<reference evidence="7" key="2">
    <citation type="journal article" date="2015" name="Genome Announc.">
        <title>Draft Genome Sequence of Filamentous Marine Cyanobacterium Lyngbya confervoides Strain BDU141951.</title>
        <authorList>
            <person name="Chandrababunaidu M.M."/>
            <person name="Sen D."/>
            <person name="Tripathy S."/>
        </authorList>
    </citation>
    <scope>NUCLEOTIDE SEQUENCE</scope>
    <source>
        <strain evidence="7">BDU141951</strain>
    </source>
</reference>
<dbReference type="InterPro" id="IPR018080">
    <property type="entry name" value="Band_7/stomatin-like_CS"/>
</dbReference>
<dbReference type="PANTHER" id="PTHR43327">
    <property type="entry name" value="STOMATIN-LIKE PROTEIN 2, MITOCHONDRIAL"/>
    <property type="match status" value="1"/>
</dbReference>
<dbReference type="InterPro" id="IPR036013">
    <property type="entry name" value="Band_7/SPFH_dom_sf"/>
</dbReference>
<dbReference type="GO" id="GO:0005886">
    <property type="term" value="C:plasma membrane"/>
    <property type="evidence" value="ECO:0007669"/>
    <property type="project" value="UniProtKB-ARBA"/>
</dbReference>
<dbReference type="InterPro" id="IPR050710">
    <property type="entry name" value="Band7/mec-2_domain"/>
</dbReference>
<evidence type="ECO:0000256" key="4">
    <source>
        <dbReference type="ARBA" id="ARBA00022989"/>
    </source>
</evidence>
<comment type="caution">
    <text evidence="7">The sequence shown here is derived from an EMBL/GenBank/DDBJ whole genome shotgun (WGS) entry which is preliminary data.</text>
</comment>
<dbReference type="AlphaFoldDB" id="A0A0C1V370"/>
<dbReference type="SUPFAM" id="SSF117892">
    <property type="entry name" value="Band 7/SPFH domain"/>
    <property type="match status" value="1"/>
</dbReference>
<dbReference type="Gene3D" id="3.30.479.30">
    <property type="entry name" value="Band 7 domain"/>
    <property type="match status" value="1"/>
</dbReference>
<feature type="domain" description="Band 7" evidence="6">
    <location>
        <begin position="19"/>
        <end position="177"/>
    </location>
</feature>
<reference evidence="7" key="3">
    <citation type="submission" date="2020-02" db="EMBL/GenBank/DDBJ databases">
        <authorList>
            <person name="Sarangi A.N."/>
            <person name="Ghosh S."/>
            <person name="Mukherjee M."/>
            <person name="Tripathy S."/>
        </authorList>
    </citation>
    <scope>NUCLEOTIDE SEQUENCE</scope>
    <source>
        <strain evidence="7">BDU141951</strain>
    </source>
</reference>
<dbReference type="FunFam" id="3.30.479.30:FF:000004">
    <property type="entry name" value="Putative membrane protease family, stomatin"/>
    <property type="match status" value="1"/>
</dbReference>
<sequence>MAPSIFAILALIVIGYTVGSVRIVNQGNQALVERLGRYHRKLRPGLNFIVPFLDTIVWEESIRERLLDVDPQSAITPDNVALNVDAVVYWKILDLERTYYEIENIQDAIRELVVTTLRSEIGKMPFEKTFSSRDELNRALLDHLDEATEPWGVKITRVEVQSIVPPASVLESMQQQQAAELKRRATVLEAEGEQQASIKRAQGTVQSIELLSEALKERPDAQEILNFLIAQQYVEANQKLGESNNSKVLFMDPKFLSEGLIDLMNTPVTPENIPNGEPRPQRPKNPPRK</sequence>
<name>A0A0C1V370_9CYAN</name>
<dbReference type="Pfam" id="PF01145">
    <property type="entry name" value="Band_7"/>
    <property type="match status" value="1"/>
</dbReference>
<comment type="similarity">
    <text evidence="2">Belongs to the band 7/mec-2 family.</text>
</comment>
<dbReference type="EMBL" id="JTHE02000003">
    <property type="protein sequence ID" value="NEV66244.1"/>
    <property type="molecule type" value="Genomic_DNA"/>
</dbReference>
<evidence type="ECO:0000256" key="5">
    <source>
        <dbReference type="ARBA" id="ARBA00023136"/>
    </source>
</evidence>
<dbReference type="InterPro" id="IPR001107">
    <property type="entry name" value="Band_7"/>
</dbReference>
<proteinExistence type="inferred from homology"/>
<gene>
    <name evidence="7" type="ORF">QQ91_003840</name>
</gene>
<reference evidence="7" key="1">
    <citation type="submission" date="2014-11" db="EMBL/GenBank/DDBJ databases">
        <authorList>
            <person name="Malar M.C."/>
            <person name="Sen D."/>
            <person name="Tripathy S."/>
        </authorList>
    </citation>
    <scope>NUCLEOTIDE SEQUENCE</scope>
    <source>
        <strain evidence="7">BDU141951</strain>
    </source>
</reference>